<protein>
    <recommendedName>
        <fullName evidence="6">Cds6 C-terminal domain-containing protein</fullName>
    </recommendedName>
</protein>
<dbReference type="InterPro" id="IPR011990">
    <property type="entry name" value="TPR-like_helical_dom_sf"/>
</dbReference>
<dbReference type="InterPro" id="IPR056203">
    <property type="entry name" value="Cds6_C"/>
</dbReference>
<feature type="region of interest" description="Disordered" evidence="4">
    <location>
        <begin position="326"/>
        <end position="391"/>
    </location>
</feature>
<evidence type="ECO:0000256" key="3">
    <source>
        <dbReference type="PROSITE-ProRule" id="PRU00339"/>
    </source>
</evidence>
<feature type="repeat" description="TPR" evidence="3">
    <location>
        <begin position="57"/>
        <end position="90"/>
    </location>
</feature>
<name>A0ABV2AVP3_9GAMM</name>
<dbReference type="Gene3D" id="1.25.40.10">
    <property type="entry name" value="Tetratricopeptide repeat domain"/>
    <property type="match status" value="1"/>
</dbReference>
<feature type="domain" description="Cds6 C-terminal" evidence="6">
    <location>
        <begin position="211"/>
        <end position="312"/>
    </location>
</feature>
<dbReference type="InterPro" id="IPR051685">
    <property type="entry name" value="Ycf3/AcsC/BcsC/TPR_MFPF"/>
</dbReference>
<dbReference type="Proteomes" id="UP001460888">
    <property type="component" value="Unassembled WGS sequence"/>
</dbReference>
<evidence type="ECO:0000256" key="4">
    <source>
        <dbReference type="SAM" id="MobiDB-lite"/>
    </source>
</evidence>
<reference evidence="7 8" key="1">
    <citation type="submission" date="2013-03" db="EMBL/GenBank/DDBJ databases">
        <title>Salinisphaera dokdonensis CL-ES53 Genome Sequencing.</title>
        <authorList>
            <person name="Li C."/>
            <person name="Lai Q."/>
            <person name="Shao Z."/>
        </authorList>
    </citation>
    <scope>NUCLEOTIDE SEQUENCE [LARGE SCALE GENOMIC DNA]</scope>
    <source>
        <strain evidence="7 8">CL-ES53</strain>
    </source>
</reference>
<feature type="compositionally biased region" description="Gly residues" evidence="4">
    <location>
        <begin position="167"/>
        <end position="177"/>
    </location>
</feature>
<dbReference type="SMART" id="SM00028">
    <property type="entry name" value="TPR"/>
    <property type="match status" value="3"/>
</dbReference>
<keyword evidence="8" id="KW-1185">Reference proteome</keyword>
<dbReference type="InterPro" id="IPR013105">
    <property type="entry name" value="TPR_2"/>
</dbReference>
<accession>A0ABV2AVP3</accession>
<evidence type="ECO:0000313" key="7">
    <source>
        <dbReference type="EMBL" id="MES1927681.1"/>
    </source>
</evidence>
<evidence type="ECO:0000313" key="8">
    <source>
        <dbReference type="Proteomes" id="UP001460888"/>
    </source>
</evidence>
<dbReference type="RefSeq" id="WP_353108323.1">
    <property type="nucleotide sequence ID" value="NZ_APND01000001.1"/>
</dbReference>
<feature type="region of interest" description="Disordered" evidence="4">
    <location>
        <begin position="167"/>
        <end position="191"/>
    </location>
</feature>
<gene>
    <name evidence="7" type="ORF">SADO_00455</name>
</gene>
<organism evidence="7 8">
    <name type="scientific">Salinisphaera dokdonensis CL-ES53</name>
    <dbReference type="NCBI Taxonomy" id="1304272"/>
    <lineage>
        <taxon>Bacteria</taxon>
        <taxon>Pseudomonadati</taxon>
        <taxon>Pseudomonadota</taxon>
        <taxon>Gammaproteobacteria</taxon>
        <taxon>Salinisphaerales</taxon>
        <taxon>Salinisphaeraceae</taxon>
        <taxon>Salinisphaera</taxon>
    </lineage>
</organism>
<feature type="compositionally biased region" description="Polar residues" evidence="4">
    <location>
        <begin position="328"/>
        <end position="339"/>
    </location>
</feature>
<dbReference type="Pfam" id="PF07719">
    <property type="entry name" value="TPR_2"/>
    <property type="match status" value="1"/>
</dbReference>
<comment type="caution">
    <text evidence="7">The sequence shown here is derived from an EMBL/GenBank/DDBJ whole genome shotgun (WGS) entry which is preliminary data.</text>
</comment>
<dbReference type="Gene3D" id="3.10.450.50">
    <property type="match status" value="1"/>
</dbReference>
<keyword evidence="1" id="KW-0677">Repeat</keyword>
<proteinExistence type="predicted"/>
<evidence type="ECO:0000256" key="1">
    <source>
        <dbReference type="ARBA" id="ARBA00022737"/>
    </source>
</evidence>
<dbReference type="SUPFAM" id="SSF48452">
    <property type="entry name" value="TPR-like"/>
    <property type="match status" value="1"/>
</dbReference>
<dbReference type="Pfam" id="PF24125">
    <property type="entry name" value="Cds6_C"/>
    <property type="match status" value="2"/>
</dbReference>
<dbReference type="PANTHER" id="PTHR44943">
    <property type="entry name" value="CELLULOSE SYNTHASE OPERON PROTEIN C"/>
    <property type="match status" value="1"/>
</dbReference>
<sequence length="499" mass="53350">MTTRIKTTAATALIVSALAGGIAHADMQSARQALAQNNFAAAVQALDEVLAESPNDAEARFLKGLALARNGDTDGALDVFNALVENNPDMAEGWNNLGVLRARNNDLDGAQQALEKAVELNSEHGPAQENLGDIYVAMAQSAYSRAGELESDNAIARAKSQQLAEFIGGGMNAGGGSSSQAQPTQPTPPAVPNVTRNAQAKVAVDTSTPQATLQTWAKLWSAQDVNGYLSMYGDAFVPGNGMSRSQWAAQRRDRVSAPARIDIGLSNTSIERRGEQALVSFTQRYQSNTYQDEERKALLLGETADGWQILREGEADDVAFTVAKQATPAETESVDSQIVSEAPPTSEAPPQDEADGSGQAAEVAMAGESTESAPAGSAPAQMQAESEAQARQSVESALRDWAAAWSEQDIGGYLNAYSDNYEPRGGTSLSDWVRSRRQSLGAPAWIKVEVSDLQVSLLGADRAQASFNQHYQSNTYEDRERKRVTLVREDGGWRIVRES</sequence>
<evidence type="ECO:0000256" key="2">
    <source>
        <dbReference type="ARBA" id="ARBA00022803"/>
    </source>
</evidence>
<feature type="repeat" description="TPR" evidence="3">
    <location>
        <begin position="91"/>
        <end position="124"/>
    </location>
</feature>
<keyword evidence="5" id="KW-0732">Signal</keyword>
<feature type="chain" id="PRO_5045610885" description="Cds6 C-terminal domain-containing protein" evidence="5">
    <location>
        <begin position="26"/>
        <end position="499"/>
    </location>
</feature>
<feature type="domain" description="Cds6 C-terminal" evidence="6">
    <location>
        <begin position="394"/>
        <end position="498"/>
    </location>
</feature>
<dbReference type="EMBL" id="APND01000001">
    <property type="protein sequence ID" value="MES1927681.1"/>
    <property type="molecule type" value="Genomic_DNA"/>
</dbReference>
<feature type="signal peptide" evidence="5">
    <location>
        <begin position="1"/>
        <end position="25"/>
    </location>
</feature>
<dbReference type="SUPFAM" id="SSF54427">
    <property type="entry name" value="NTF2-like"/>
    <property type="match status" value="2"/>
</dbReference>
<evidence type="ECO:0000256" key="5">
    <source>
        <dbReference type="SAM" id="SignalP"/>
    </source>
</evidence>
<dbReference type="Pfam" id="PF13432">
    <property type="entry name" value="TPR_16"/>
    <property type="match status" value="1"/>
</dbReference>
<evidence type="ECO:0000259" key="6">
    <source>
        <dbReference type="Pfam" id="PF24125"/>
    </source>
</evidence>
<dbReference type="PANTHER" id="PTHR44943:SF8">
    <property type="entry name" value="TPR REPEAT-CONTAINING PROTEIN MJ0263"/>
    <property type="match status" value="1"/>
</dbReference>
<dbReference type="PROSITE" id="PS50005">
    <property type="entry name" value="TPR"/>
    <property type="match status" value="2"/>
</dbReference>
<keyword evidence="2 3" id="KW-0802">TPR repeat</keyword>
<dbReference type="InterPro" id="IPR019734">
    <property type="entry name" value="TPR_rpt"/>
</dbReference>
<dbReference type="InterPro" id="IPR032710">
    <property type="entry name" value="NTF2-like_dom_sf"/>
</dbReference>